<proteinExistence type="predicted"/>
<protein>
    <submittedName>
        <fullName evidence="1">Uncharacterized protein</fullName>
    </submittedName>
</protein>
<accession>A0A6N2M1H5</accession>
<organism evidence="1">
    <name type="scientific">Salix viminalis</name>
    <name type="common">Common osier</name>
    <name type="synonym">Basket willow</name>
    <dbReference type="NCBI Taxonomy" id="40686"/>
    <lineage>
        <taxon>Eukaryota</taxon>
        <taxon>Viridiplantae</taxon>
        <taxon>Streptophyta</taxon>
        <taxon>Embryophyta</taxon>
        <taxon>Tracheophyta</taxon>
        <taxon>Spermatophyta</taxon>
        <taxon>Magnoliopsida</taxon>
        <taxon>eudicotyledons</taxon>
        <taxon>Gunneridae</taxon>
        <taxon>Pentapetalae</taxon>
        <taxon>rosids</taxon>
        <taxon>fabids</taxon>
        <taxon>Malpighiales</taxon>
        <taxon>Salicaceae</taxon>
        <taxon>Saliceae</taxon>
        <taxon>Salix</taxon>
    </lineage>
</organism>
<name>A0A6N2M1H5_SALVM</name>
<dbReference type="AlphaFoldDB" id="A0A6N2M1H5"/>
<gene>
    <name evidence="1" type="ORF">SVIM_LOCUS306250</name>
</gene>
<reference evidence="1" key="1">
    <citation type="submission" date="2019-03" db="EMBL/GenBank/DDBJ databases">
        <authorList>
            <person name="Mank J."/>
            <person name="Almeida P."/>
        </authorList>
    </citation>
    <scope>NUCLEOTIDE SEQUENCE</scope>
    <source>
        <strain evidence="1">78183</strain>
    </source>
</reference>
<evidence type="ECO:0000313" key="1">
    <source>
        <dbReference type="EMBL" id="VFU47604.1"/>
    </source>
</evidence>
<sequence length="97" mass="11240">MAAITVHTSRKRLKEKRWVVFKGEEDPTSLPAEWICWLNGQRKRAPTPELGFSSCGGGAEDFENSYIFKKRHPMKMDENKRFRKRCNISVHSVACIN</sequence>
<dbReference type="EMBL" id="CAADRP010001674">
    <property type="protein sequence ID" value="VFU47604.1"/>
    <property type="molecule type" value="Genomic_DNA"/>
</dbReference>